<dbReference type="eggNOG" id="COG1887">
    <property type="taxonomic scope" value="Bacteria"/>
</dbReference>
<dbReference type="RefSeq" id="WP_000927647.1">
    <property type="nucleotide sequence ID" value="NC_004431.1"/>
</dbReference>
<evidence type="ECO:0000256" key="8">
    <source>
        <dbReference type="ARBA" id="ARBA00023136"/>
    </source>
</evidence>
<evidence type="ECO:0000256" key="7">
    <source>
        <dbReference type="ARBA" id="ARBA00022944"/>
    </source>
</evidence>
<keyword evidence="5" id="KW-0677">Repeat</keyword>
<keyword evidence="7" id="KW-0777">Teichoic acid biosynthesis</keyword>
<dbReference type="GO" id="GO:0016757">
    <property type="term" value="F:glycosyltransferase activity"/>
    <property type="evidence" value="ECO:0007669"/>
    <property type="project" value="InterPro"/>
</dbReference>
<dbReference type="SMR" id="A0A0H2VDC9"/>
<dbReference type="eggNOG" id="COG0457">
    <property type="taxonomic scope" value="Bacteria"/>
</dbReference>
<feature type="repeat" description="TPR" evidence="9">
    <location>
        <begin position="156"/>
        <end position="189"/>
    </location>
</feature>
<sequence length="1266" mass="148673">MLLTKLAKKICQSKEYINGISLYKKKEWEKALLFFEKSIIKKTKHAESYFKAGICNLKLHRYEEAFKYISKALELEPSNIQWKEQLEQCARHLDKLNNHMVSKSSTEEDLLREKLNTDFNNPKLHDRLAEVLHKKGRWWQEVDTLKNAIKLDPSIPERYFKLGTALEKMGRFNEASIYYKKGLEFNKKHDAIWYYALGYSLESDETNNVENVRSSKIAYATAISLDKKLNSNKFGIGAFHQYKGRWAKAIDAYEKHTSINPLCAELYYRLGLSYDRCYQWDKAAENYRKALSLDENHPYWHYRLGFVLERSQKYLDAAVAYQFAAQSNIKHISIWYYRSGYAYAKANKYRQSCEMYIKAYDSSQEIYASQIKVIDNNDTHLNSYRKKLKYESRINTLESAISNSCINYGLWYELGKTYESSCNWNDAVIAYHEGIMRNNTYTKDYYYRIGYSLFRDGNYQQACNFFRKIEIFGTPYGAPDDILTKNLTFRRNATYTEFYETLSIEKNTILYESFHGASISCNPYALFLDIIDDQRFDNFRHIWVINNEKKIPEQLKNKKNVYFVSRQSDLYMQCLASCEFLINNVSFPEYFIRKKGQRYLNTWHGTPIKFLGKDIKDEFLAHKNVARNFLHTTHLLSPNTHTTNILLDRYDISNIFSGEIKELGYPRIDRTINLSSERKEYIRRKINANVYDKVVLYAPTWRGIHGKATLDIEKLKNDLEKLADQDCHIVFRGHHMIEKLVSEQNISGITIVPSEIDTNELLGAIDILITDYSSIAFDFFVMNRPVIYYAYDIEQYNNERGLYFPLNELPGTVCFNDVELLNTLSGYLRNEIYFDASKGIDKFCKNDDGSVCGKVIEWFFFEEKSILLNKNKNKNILFYIGPFIPNGILSSWLNLISVIDRDKYNISLVVDPKSIHGFQERFEQFKRVSPDIQVIGTCGNMLYNIEEKWLNDKLNNQFTLASKEMYDILDHAYQREFLRLFGYSHIDHLIHFEGYNQSWVIRFANAPKDTVRNKIIFQHNDKLSEWRERFPYLRVVFDFYKSYNKIVSVSEKTMELNRDNLSEFFNIEHDKFIYCDNVQNPDEVIKKSDDIDTSGFIFENDKIYFITLGRLSVEKDQQKLINAFCRLQKLYPNIELLILGDGPLKIDLQRQIITLGLEKSVHLLGRISNPFPLLKRADCFVLSSNHEGQPMVLFEAMILDKPIISTDITGSRSALEGRSGVLVENSVDGLFNGMRDFILGRLEFKHFDIESYQKNALSMFYEKCLH</sequence>
<dbReference type="HOGENOM" id="CLU_265372_0_0_6"/>
<dbReference type="Gene3D" id="1.25.40.10">
    <property type="entry name" value="Tetratricopeptide repeat domain"/>
    <property type="match status" value="4"/>
</dbReference>
<feature type="repeat" description="TPR" evidence="9">
    <location>
        <begin position="264"/>
        <end position="297"/>
    </location>
</feature>
<evidence type="ECO:0000256" key="1">
    <source>
        <dbReference type="ARBA" id="ARBA00004202"/>
    </source>
</evidence>
<keyword evidence="12" id="KW-1185">Reference proteome</keyword>
<keyword evidence="8" id="KW-0472">Membrane</keyword>
<dbReference type="AlphaFoldDB" id="A0A0H2VDC9"/>
<dbReference type="KEGG" id="ecc:c3694"/>
<evidence type="ECO:0000313" key="12">
    <source>
        <dbReference type="Proteomes" id="UP000001410"/>
    </source>
</evidence>
<keyword evidence="3" id="KW-1003">Cell membrane</keyword>
<dbReference type="InterPro" id="IPR051612">
    <property type="entry name" value="Teichoic_Acid_Biosynth"/>
</dbReference>
<dbReference type="PROSITE" id="PS50005">
    <property type="entry name" value="TPR"/>
    <property type="match status" value="3"/>
</dbReference>
<reference evidence="11 12" key="1">
    <citation type="journal article" date="2002" name="Proc. Natl. Acad. Sci. U.S.A.">
        <title>Extensive mosaic structure revealed by the complete genome sequence of uropathogenic Escherichia coli.</title>
        <authorList>
            <person name="Welch R.A."/>
            <person name="Burland V."/>
            <person name="Plunkett G.III."/>
            <person name="Redford P."/>
            <person name="Roesch P."/>
            <person name="Rasko D."/>
            <person name="Buckles E.L."/>
            <person name="Liou S.R."/>
            <person name="Boutin A."/>
            <person name="Hackett J."/>
            <person name="Stroud D."/>
            <person name="Mayhew G.F."/>
            <person name="Rose D.J."/>
            <person name="Zhou S."/>
            <person name="Schwartz D.C."/>
            <person name="Perna N.T."/>
            <person name="Mobley H.L."/>
            <person name="Donnenberg M.S."/>
            <person name="Blattner F.R."/>
        </authorList>
    </citation>
    <scope>NUCLEOTIDE SEQUENCE [LARGE SCALE GENOMIC DNA]</scope>
    <source>
        <strain evidence="12">CFT073 / ATCC 700928 / UPEC</strain>
    </source>
</reference>
<feature type="repeat" description="TPR" evidence="9">
    <location>
        <begin position="46"/>
        <end position="79"/>
    </location>
</feature>
<dbReference type="PROSITE" id="PS50293">
    <property type="entry name" value="TPR_REGION"/>
    <property type="match status" value="2"/>
</dbReference>
<comment type="subcellular location">
    <subcellularLocation>
        <location evidence="1">Cell membrane</location>
        <topology evidence="1">Peripheral membrane protein</topology>
    </subcellularLocation>
</comment>
<dbReference type="SUPFAM" id="SSF53756">
    <property type="entry name" value="UDP-Glycosyltransferase/glycogen phosphorylase"/>
    <property type="match status" value="2"/>
</dbReference>
<dbReference type="InterPro" id="IPR019734">
    <property type="entry name" value="TPR_rpt"/>
</dbReference>
<dbReference type="STRING" id="199310.c3694"/>
<dbReference type="PANTHER" id="PTHR37316">
    <property type="entry name" value="TEICHOIC ACID GLYCEROL-PHOSPHATE PRIMASE"/>
    <property type="match status" value="1"/>
</dbReference>
<protein>
    <recommendedName>
        <fullName evidence="10">Glycosyl transferase family 1 domain-containing protein</fullName>
    </recommendedName>
</protein>
<dbReference type="InterPro" id="IPR001296">
    <property type="entry name" value="Glyco_trans_1"/>
</dbReference>
<proteinExistence type="inferred from homology"/>
<dbReference type="InterPro" id="IPR007554">
    <property type="entry name" value="Glycerophosphate_synth"/>
</dbReference>
<dbReference type="GO" id="GO:0047355">
    <property type="term" value="F:CDP-glycerol glycerophosphotransferase activity"/>
    <property type="evidence" value="ECO:0007669"/>
    <property type="project" value="InterPro"/>
</dbReference>
<dbReference type="InterPro" id="IPR013105">
    <property type="entry name" value="TPR_2"/>
</dbReference>
<dbReference type="Pfam" id="PF13181">
    <property type="entry name" value="TPR_8"/>
    <property type="match status" value="1"/>
</dbReference>
<dbReference type="SMART" id="SM00028">
    <property type="entry name" value="TPR"/>
    <property type="match status" value="10"/>
</dbReference>
<dbReference type="PANTHER" id="PTHR37316:SF3">
    <property type="entry name" value="TEICHOIC ACID GLYCEROL-PHOSPHATE TRANSFERASE"/>
    <property type="match status" value="1"/>
</dbReference>
<feature type="domain" description="Glycosyl transferase family 1" evidence="10">
    <location>
        <begin position="1099"/>
        <end position="1240"/>
    </location>
</feature>
<dbReference type="InterPro" id="IPR043148">
    <property type="entry name" value="TagF_C"/>
</dbReference>
<name>A0A0H2VDC9_ECOL6</name>
<gene>
    <name evidence="11" type="ordered locus">c3694</name>
</gene>
<evidence type="ECO:0000259" key="10">
    <source>
        <dbReference type="Pfam" id="PF00534"/>
    </source>
</evidence>
<dbReference type="GO" id="GO:0019350">
    <property type="term" value="P:teichoic acid biosynthetic process"/>
    <property type="evidence" value="ECO:0007669"/>
    <property type="project" value="UniProtKB-KW"/>
</dbReference>
<dbReference type="Pfam" id="PF07719">
    <property type="entry name" value="TPR_2"/>
    <property type="match status" value="2"/>
</dbReference>
<dbReference type="Pfam" id="PF04464">
    <property type="entry name" value="Glyphos_transf"/>
    <property type="match status" value="1"/>
</dbReference>
<evidence type="ECO:0000256" key="5">
    <source>
        <dbReference type="ARBA" id="ARBA00022737"/>
    </source>
</evidence>
<dbReference type="Gene3D" id="3.40.50.2000">
    <property type="entry name" value="Glycogen Phosphorylase B"/>
    <property type="match status" value="2"/>
</dbReference>
<evidence type="ECO:0000256" key="9">
    <source>
        <dbReference type="PROSITE-ProRule" id="PRU00339"/>
    </source>
</evidence>
<evidence type="ECO:0000256" key="2">
    <source>
        <dbReference type="ARBA" id="ARBA00010488"/>
    </source>
</evidence>
<dbReference type="CDD" id="cd03811">
    <property type="entry name" value="GT4_GT28_WabH-like"/>
    <property type="match status" value="1"/>
</dbReference>
<dbReference type="Pfam" id="PF13174">
    <property type="entry name" value="TPR_6"/>
    <property type="match status" value="1"/>
</dbReference>
<accession>A0A0H2VDC9</accession>
<dbReference type="InterPro" id="IPR011990">
    <property type="entry name" value="TPR-like_helical_dom_sf"/>
</dbReference>
<dbReference type="Gene3D" id="3.40.50.11820">
    <property type="match status" value="1"/>
</dbReference>
<keyword evidence="4" id="KW-0808">Transferase</keyword>
<evidence type="ECO:0000313" key="11">
    <source>
        <dbReference type="EMBL" id="AAN82142.1"/>
    </source>
</evidence>
<comment type="similarity">
    <text evidence="2">Belongs to the CDP-glycerol glycerophosphotransferase family.</text>
</comment>
<dbReference type="GO" id="GO:0005886">
    <property type="term" value="C:plasma membrane"/>
    <property type="evidence" value="ECO:0007669"/>
    <property type="project" value="UniProtKB-SubCell"/>
</dbReference>
<dbReference type="EMBL" id="AE014075">
    <property type="protein sequence ID" value="AAN82142.1"/>
    <property type="molecule type" value="Genomic_DNA"/>
</dbReference>
<keyword evidence="6 9" id="KW-0802">TPR repeat</keyword>
<organism evidence="11 12">
    <name type="scientific">Escherichia coli O6:H1 (strain CFT073 / ATCC 700928 / UPEC)</name>
    <dbReference type="NCBI Taxonomy" id="199310"/>
    <lineage>
        <taxon>Bacteria</taxon>
        <taxon>Pseudomonadati</taxon>
        <taxon>Pseudomonadota</taxon>
        <taxon>Gammaproteobacteria</taxon>
        <taxon>Enterobacterales</taxon>
        <taxon>Enterobacteriaceae</taxon>
        <taxon>Escherichia</taxon>
    </lineage>
</organism>
<dbReference type="Proteomes" id="UP000001410">
    <property type="component" value="Chromosome"/>
</dbReference>
<dbReference type="Pfam" id="PF00534">
    <property type="entry name" value="Glycos_transf_1"/>
    <property type="match status" value="1"/>
</dbReference>
<dbReference type="InterPro" id="IPR043149">
    <property type="entry name" value="TagF_N"/>
</dbReference>
<dbReference type="eggNOG" id="COG0438">
    <property type="taxonomic scope" value="Bacteria"/>
</dbReference>
<evidence type="ECO:0000256" key="6">
    <source>
        <dbReference type="ARBA" id="ARBA00022803"/>
    </source>
</evidence>
<evidence type="ECO:0000256" key="3">
    <source>
        <dbReference type="ARBA" id="ARBA00022475"/>
    </source>
</evidence>
<dbReference type="Gene3D" id="3.40.50.12580">
    <property type="match status" value="1"/>
</dbReference>
<dbReference type="SUPFAM" id="SSF48452">
    <property type="entry name" value="TPR-like"/>
    <property type="match status" value="3"/>
</dbReference>
<evidence type="ECO:0000256" key="4">
    <source>
        <dbReference type="ARBA" id="ARBA00022679"/>
    </source>
</evidence>